<feature type="compositionally biased region" description="Low complexity" evidence="2">
    <location>
        <begin position="41"/>
        <end position="61"/>
    </location>
</feature>
<protein>
    <submittedName>
        <fullName evidence="4">RHS repeat protein</fullName>
    </submittedName>
</protein>
<feature type="domain" description="Teneurin-like YD-shell" evidence="3">
    <location>
        <begin position="190"/>
        <end position="448"/>
    </location>
</feature>
<name>A0A4U0RJL4_9ACTN</name>
<keyword evidence="5" id="KW-1185">Reference proteome</keyword>
<dbReference type="PANTHER" id="PTHR32305:SF15">
    <property type="entry name" value="PROTEIN RHSA-RELATED"/>
    <property type="match status" value="1"/>
</dbReference>
<reference evidence="4 5" key="1">
    <citation type="submission" date="2019-04" db="EMBL/GenBank/DDBJ databases">
        <title>Streptomyces oryziradicis sp. nov., a novel actinomycete isolated from rhizosphere soil of rice (Oryza sativa L.).</title>
        <authorList>
            <person name="Li C."/>
        </authorList>
    </citation>
    <scope>NUCLEOTIDE SEQUENCE [LARGE SCALE GENOMIC DNA]</scope>
    <source>
        <strain evidence="4 5">NEAU-C40</strain>
    </source>
</reference>
<dbReference type="AlphaFoldDB" id="A0A4U0RJL4"/>
<comment type="caution">
    <text evidence="4">The sequence shown here is derived from an EMBL/GenBank/DDBJ whole genome shotgun (WGS) entry which is preliminary data.</text>
</comment>
<accession>A0A4U0RJL4</accession>
<proteinExistence type="predicted"/>
<organism evidence="4 5">
    <name type="scientific">Actinacidiphila oryziradicis</name>
    <dbReference type="NCBI Taxonomy" id="2571141"/>
    <lineage>
        <taxon>Bacteria</taxon>
        <taxon>Bacillati</taxon>
        <taxon>Actinomycetota</taxon>
        <taxon>Actinomycetes</taxon>
        <taxon>Kitasatosporales</taxon>
        <taxon>Streptomycetaceae</taxon>
        <taxon>Actinacidiphila</taxon>
    </lineage>
</organism>
<evidence type="ECO:0000259" key="3">
    <source>
        <dbReference type="Pfam" id="PF25023"/>
    </source>
</evidence>
<dbReference type="Proteomes" id="UP000305778">
    <property type="component" value="Unassembled WGS sequence"/>
</dbReference>
<evidence type="ECO:0000256" key="1">
    <source>
        <dbReference type="ARBA" id="ARBA00022737"/>
    </source>
</evidence>
<gene>
    <name evidence="4" type="ORF">FCI23_52780</name>
</gene>
<dbReference type="PANTHER" id="PTHR32305">
    <property type="match status" value="1"/>
</dbReference>
<dbReference type="EMBL" id="SUMC01000196">
    <property type="protein sequence ID" value="TJZ94930.1"/>
    <property type="molecule type" value="Genomic_DNA"/>
</dbReference>
<sequence length="481" mass="51093">MRDHRPAPNHVRFVPDLRSHNLSQNSFRTMPLAVGSATCQSSPNRPPSSNSSTALREATAGARRRTGRRGLVTKQLMPGATGTDAATQVTTYWSAVGTGTCQGRSEWADQVCSTGPGDVITGGGSNPSQMPTTTTEYNWWGTPAKVTETANGTTRTTTNAYDAAGRPTKVTVTAGIGQAVPEVTTEYDPSTGLPVKITSPTGGTLTTTYDKLGRQMSYSDADGGITTTEYDLLGRPVKITDNSPSTTTFTYDHTAEPRGMATATNDSVAGSSQASYDPDGLVSSEKLPGGYTLDIATDSTGATTSRTYTRDVDSTTVYTDTVTQTAQGQVAAHSGWSEQSFGYDAAGRLKSVDDTTNTACTRRTYAFDSRSNRTSLTSAVAAPGIDCTSTGGTSTSFAYDSADRIVVAGYAYDNLGRTTTAPGSTDSYYVNDLAYQQTAGTQRQTRQLDSAMRYRSWKTETGSGSTWTVVTAFRVSWLFWT</sequence>
<dbReference type="OrthoDB" id="5994822at2"/>
<evidence type="ECO:0000313" key="4">
    <source>
        <dbReference type="EMBL" id="TJZ94930.1"/>
    </source>
</evidence>
<dbReference type="Pfam" id="PF25023">
    <property type="entry name" value="TEN_YD-shell"/>
    <property type="match status" value="1"/>
</dbReference>
<dbReference type="InterPro" id="IPR056823">
    <property type="entry name" value="TEN-like_YD-shell"/>
</dbReference>
<evidence type="ECO:0000313" key="5">
    <source>
        <dbReference type="Proteomes" id="UP000305778"/>
    </source>
</evidence>
<feature type="region of interest" description="Disordered" evidence="2">
    <location>
        <begin position="34"/>
        <end position="69"/>
    </location>
</feature>
<keyword evidence="1" id="KW-0677">Repeat</keyword>
<evidence type="ECO:0000256" key="2">
    <source>
        <dbReference type="SAM" id="MobiDB-lite"/>
    </source>
</evidence>
<dbReference type="Gene3D" id="2.180.10.10">
    <property type="entry name" value="RHS repeat-associated core"/>
    <property type="match status" value="1"/>
</dbReference>
<dbReference type="InterPro" id="IPR050708">
    <property type="entry name" value="T6SS_VgrG/RHS"/>
</dbReference>